<dbReference type="InterPro" id="IPR013445">
    <property type="entry name" value="CDP_4_6_deHydtase"/>
</dbReference>
<dbReference type="Gene3D" id="3.90.25.10">
    <property type="entry name" value="UDP-galactose 4-epimerase, domain 1"/>
    <property type="match status" value="1"/>
</dbReference>
<dbReference type="InterPro" id="IPR036291">
    <property type="entry name" value="NAD(P)-bd_dom_sf"/>
</dbReference>
<comment type="caution">
    <text evidence="2">The sequence shown here is derived from an EMBL/GenBank/DDBJ whole genome shotgun (WGS) entry which is preliminary data.</text>
</comment>
<dbReference type="SUPFAM" id="SSF51735">
    <property type="entry name" value="NAD(P)-binding Rossmann-fold domains"/>
    <property type="match status" value="1"/>
</dbReference>
<dbReference type="InterPro" id="IPR016040">
    <property type="entry name" value="NAD(P)-bd_dom"/>
</dbReference>
<dbReference type="Gene3D" id="3.40.50.720">
    <property type="entry name" value="NAD(P)-binding Rossmann-like Domain"/>
    <property type="match status" value="1"/>
</dbReference>
<dbReference type="NCBIfam" id="TIGR02622">
    <property type="entry name" value="CDP_4_6_dhtase"/>
    <property type="match status" value="1"/>
</dbReference>
<dbReference type="PANTHER" id="PTHR43000">
    <property type="entry name" value="DTDP-D-GLUCOSE 4,6-DEHYDRATASE-RELATED"/>
    <property type="match status" value="1"/>
</dbReference>
<gene>
    <name evidence="2" type="ORF">A2112_01085</name>
</gene>
<sequence length="357" mass="40772">MQDLFSGIYKGKRVFITGHTGFKGSWLALWLLKLGAKVIGYSIDIPTRPSHFELLNLDMDSIRGDVRDKKKLLNAIKQNKPDIIFHLAAQPIVRRSYVNPAETLEINIMGTVNILECCRKAQGIKAVVAITSDKCYQNREIKRGYKESDPMGGKDPYSASKGCSELVINSYRESFFDSTLLASARAGNVIGGGDWAEDRLIPDIIKAAINGEAVIIRSPNATRPWQHVLEPLSGYLHLGEKLLEGEMKFADCWNFGPGNESNLKVEMVIQRAKKHWNEIHYQIKKNKFGRREAGILMLDSSKTRRHLKWKSVWKSSFSIERTISWYKEYYRNKTINSESDLEKYVQDARRLSLDWAK</sequence>
<name>A0A1F7WPH7_9BACT</name>
<dbReference type="EMBL" id="MGFK01000013">
    <property type="protein sequence ID" value="OGM04427.1"/>
    <property type="molecule type" value="Genomic_DNA"/>
</dbReference>
<organism evidence="2 3">
    <name type="scientific">Candidatus Woesebacteria bacterium GWA1_42_12</name>
    <dbReference type="NCBI Taxonomy" id="1802472"/>
    <lineage>
        <taxon>Bacteria</taxon>
        <taxon>Candidatus Woeseibacteriota</taxon>
    </lineage>
</organism>
<evidence type="ECO:0000313" key="3">
    <source>
        <dbReference type="Proteomes" id="UP000177091"/>
    </source>
</evidence>
<reference evidence="2 3" key="1">
    <citation type="journal article" date="2016" name="Nat. Commun.">
        <title>Thousands of microbial genomes shed light on interconnected biogeochemical processes in an aquifer system.</title>
        <authorList>
            <person name="Anantharaman K."/>
            <person name="Brown C.T."/>
            <person name="Hug L.A."/>
            <person name="Sharon I."/>
            <person name="Castelle C.J."/>
            <person name="Probst A.J."/>
            <person name="Thomas B.C."/>
            <person name="Singh A."/>
            <person name="Wilkins M.J."/>
            <person name="Karaoz U."/>
            <person name="Brodie E.L."/>
            <person name="Williams K.H."/>
            <person name="Hubbard S.S."/>
            <person name="Banfield J.F."/>
        </authorList>
    </citation>
    <scope>NUCLEOTIDE SEQUENCE [LARGE SCALE GENOMIC DNA]</scope>
</reference>
<dbReference type="Proteomes" id="UP000177091">
    <property type="component" value="Unassembled WGS sequence"/>
</dbReference>
<dbReference type="CDD" id="cd05252">
    <property type="entry name" value="CDP_GD_SDR_e"/>
    <property type="match status" value="1"/>
</dbReference>
<evidence type="ECO:0000313" key="2">
    <source>
        <dbReference type="EMBL" id="OGM04427.1"/>
    </source>
</evidence>
<feature type="domain" description="NAD(P)-binding" evidence="1">
    <location>
        <begin position="15"/>
        <end position="312"/>
    </location>
</feature>
<dbReference type="Pfam" id="PF16363">
    <property type="entry name" value="GDP_Man_Dehyd"/>
    <property type="match status" value="1"/>
</dbReference>
<proteinExistence type="predicted"/>
<evidence type="ECO:0000259" key="1">
    <source>
        <dbReference type="Pfam" id="PF16363"/>
    </source>
</evidence>
<dbReference type="AlphaFoldDB" id="A0A1F7WPH7"/>
<protein>
    <submittedName>
        <fullName evidence="2">CDP-glucose 4,6-dehydratase</fullName>
    </submittedName>
</protein>
<accession>A0A1F7WPH7</accession>